<sequence length="381" mass="41106">MSDFRKTETLKSGEKRSLQDLTSSQSLSVSVAFELAGLDVSVFGLDDERQLKDDRYFVFYNQPRSPEGEITLAQSAGMSRFEIDLARLPNTVSRLVFTATHDERPVADAAHLRWSLAGVEFDPRPALRREKAVMIAELYRHGSGWKVNAVGQGFDGGLRALLEYFGGEASDSPAAAPAPAAAPVPAPPAPDIAFTPGKSVSLKKAQTINLNKAAGKPLTHVTVGLGWDAATHGARIDLDAGCLVFDERKKDIDKVWFMKLSGQNRAIVHSGDNLTGDGSGDDERISIDLSALSPQVKWLVFTINSFSGQNFAAVRNAFCRLVDDTTGQELARYDLGAVGAATAMIMTKLTRQDDGWQLTALGEPGSGMTVRAMVKPALRLL</sequence>
<dbReference type="PANTHER" id="PTHR32097:SF17">
    <property type="entry name" value="CAMP-BINDING PROTEIN 1-RELATED"/>
    <property type="match status" value="1"/>
</dbReference>
<comment type="caution">
    <text evidence="2">The sequence shown here is derived from an EMBL/GenBank/DDBJ whole genome shotgun (WGS) entry which is preliminary data.</text>
</comment>
<dbReference type="Gene3D" id="2.60.60.30">
    <property type="entry name" value="sav2460 like domains"/>
    <property type="match status" value="2"/>
</dbReference>
<dbReference type="Pfam" id="PF02342">
    <property type="entry name" value="TerD"/>
    <property type="match status" value="2"/>
</dbReference>
<dbReference type="Proteomes" id="UP000603865">
    <property type="component" value="Unassembled WGS sequence"/>
</dbReference>
<keyword evidence="3" id="KW-1185">Reference proteome</keyword>
<protein>
    <submittedName>
        <fullName evidence="2">Tellurium resistance protein TerE</fullName>
    </submittedName>
</protein>
<proteinExistence type="predicted"/>
<evidence type="ECO:0000313" key="2">
    <source>
        <dbReference type="EMBL" id="GGR07222.1"/>
    </source>
</evidence>
<reference evidence="2" key="1">
    <citation type="journal article" date="2014" name="Int. J. Syst. Evol. Microbiol.">
        <title>Complete genome sequence of Corynebacterium casei LMG S-19264T (=DSM 44701T), isolated from a smear-ripened cheese.</title>
        <authorList>
            <consortium name="US DOE Joint Genome Institute (JGI-PGF)"/>
            <person name="Walter F."/>
            <person name="Albersmeier A."/>
            <person name="Kalinowski J."/>
            <person name="Ruckert C."/>
        </authorList>
    </citation>
    <scope>NUCLEOTIDE SEQUENCE</scope>
    <source>
        <strain evidence="2">JCM 31311</strain>
    </source>
</reference>
<evidence type="ECO:0000259" key="1">
    <source>
        <dbReference type="Pfam" id="PF02342"/>
    </source>
</evidence>
<organism evidence="2 3">
    <name type="scientific">Deinococcus ruber</name>
    <dbReference type="NCBI Taxonomy" id="1848197"/>
    <lineage>
        <taxon>Bacteria</taxon>
        <taxon>Thermotogati</taxon>
        <taxon>Deinococcota</taxon>
        <taxon>Deinococci</taxon>
        <taxon>Deinococcales</taxon>
        <taxon>Deinococcaceae</taxon>
        <taxon>Deinococcus</taxon>
    </lineage>
</organism>
<gene>
    <name evidence="2" type="primary">terE</name>
    <name evidence="2" type="ORF">GCM10008957_19860</name>
</gene>
<dbReference type="CDD" id="cd06974">
    <property type="entry name" value="TerD_like"/>
    <property type="match status" value="2"/>
</dbReference>
<dbReference type="PANTHER" id="PTHR32097">
    <property type="entry name" value="CAMP-BINDING PROTEIN 1-RELATED"/>
    <property type="match status" value="1"/>
</dbReference>
<dbReference type="EMBL" id="BMQL01000009">
    <property type="protein sequence ID" value="GGR07222.1"/>
    <property type="molecule type" value="Genomic_DNA"/>
</dbReference>
<accession>A0A918C5Q9</accession>
<dbReference type="RefSeq" id="WP_189089889.1">
    <property type="nucleotide sequence ID" value="NZ_BMQL01000009.1"/>
</dbReference>
<name>A0A918C5Q9_9DEIO</name>
<feature type="domain" description="TerD" evidence="1">
    <location>
        <begin position="27"/>
        <end position="165"/>
    </location>
</feature>
<dbReference type="InterPro" id="IPR003325">
    <property type="entry name" value="TerD"/>
</dbReference>
<feature type="domain" description="TerD" evidence="1">
    <location>
        <begin position="200"/>
        <end position="364"/>
    </location>
</feature>
<dbReference type="InterPro" id="IPR051324">
    <property type="entry name" value="Stress/Tellurium_Resist"/>
</dbReference>
<evidence type="ECO:0000313" key="3">
    <source>
        <dbReference type="Proteomes" id="UP000603865"/>
    </source>
</evidence>
<reference evidence="2" key="2">
    <citation type="submission" date="2020-09" db="EMBL/GenBank/DDBJ databases">
        <authorList>
            <person name="Sun Q."/>
            <person name="Ohkuma M."/>
        </authorList>
    </citation>
    <scope>NUCLEOTIDE SEQUENCE</scope>
    <source>
        <strain evidence="2">JCM 31311</strain>
    </source>
</reference>
<dbReference type="AlphaFoldDB" id="A0A918C5Q9"/>